<sequence length="553" mass="58842">MLYVRHGTLMLAIALQVRRITRGLESLSLCCRGMRGLHARVELDPATRRRALWGFGLMAGGSVATLLATALASVLACSPGAAAVAGPVAATSAPAALPGGPPPPDAGLPMPALDLDWRPPSAAAGDTQELALALAKHARVGLFVDPGVDADGDELDAMRVAALVGRLAPDTAVHSITAGPGGLAELIREDPPLMPATSERGRTHWTTPDRLELDVARLHGWAELGDPAVLVVGAVGVDTPVWRQLSAGAAVGSCDPLFAELLEGQRQSLALLEPFLDHADEVLATAYASELAAVVPELEQELAEFGPERERTDFDGPGWERYQCGRRYLEYLQPFAGCVAAGVPEACPTTPRLFLRGSARIGSIEPSEYIPSDCPRRLDRDYVEALRAPARAAAELAGDHLDLRWMILAERLATLSEVYGALEQLCTPARRRFVDSDLDALRAQVAALGPLFTRVEEPAHDARFLANDANFHVPGVGKVRQLARYDGGTDSASRALIAAAKQLSGFARAHGRCVARPGDPPLMAMLIDTRSAAPEFLGFYYAEELWCGELGPL</sequence>
<gene>
    <name evidence="2" type="ORF">ENSA5_40620</name>
</gene>
<keyword evidence="3" id="KW-1185">Reference proteome</keyword>
<feature type="transmembrane region" description="Helical" evidence="1">
    <location>
        <begin position="52"/>
        <end position="75"/>
    </location>
</feature>
<evidence type="ECO:0000313" key="3">
    <source>
        <dbReference type="Proteomes" id="UP000237968"/>
    </source>
</evidence>
<accession>A0A2S9XPE4</accession>
<dbReference type="EMBL" id="PVNK01000175">
    <property type="protein sequence ID" value="PRP94739.1"/>
    <property type="molecule type" value="Genomic_DNA"/>
</dbReference>
<name>A0A2S9XPE4_9BACT</name>
<reference evidence="2 3" key="1">
    <citation type="submission" date="2018-03" db="EMBL/GenBank/DDBJ databases">
        <title>Draft Genome Sequences of the Obligatory Marine Myxobacteria Enhygromyxa salina SWB005.</title>
        <authorList>
            <person name="Poehlein A."/>
            <person name="Moghaddam J.A."/>
            <person name="Harms H."/>
            <person name="Alanjari M."/>
            <person name="Koenig G.M."/>
            <person name="Daniel R."/>
            <person name="Schaeberle T.F."/>
        </authorList>
    </citation>
    <scope>NUCLEOTIDE SEQUENCE [LARGE SCALE GENOMIC DNA]</scope>
    <source>
        <strain evidence="2 3">SWB005</strain>
    </source>
</reference>
<keyword evidence="1" id="KW-0812">Transmembrane</keyword>
<keyword evidence="1" id="KW-0472">Membrane</keyword>
<organism evidence="2 3">
    <name type="scientific">Enhygromyxa salina</name>
    <dbReference type="NCBI Taxonomy" id="215803"/>
    <lineage>
        <taxon>Bacteria</taxon>
        <taxon>Pseudomonadati</taxon>
        <taxon>Myxococcota</taxon>
        <taxon>Polyangia</taxon>
        <taxon>Nannocystales</taxon>
        <taxon>Nannocystaceae</taxon>
        <taxon>Enhygromyxa</taxon>
    </lineage>
</organism>
<evidence type="ECO:0000313" key="2">
    <source>
        <dbReference type="EMBL" id="PRP94739.1"/>
    </source>
</evidence>
<keyword evidence="1" id="KW-1133">Transmembrane helix</keyword>
<comment type="caution">
    <text evidence="2">The sequence shown here is derived from an EMBL/GenBank/DDBJ whole genome shotgun (WGS) entry which is preliminary data.</text>
</comment>
<evidence type="ECO:0000256" key="1">
    <source>
        <dbReference type="SAM" id="Phobius"/>
    </source>
</evidence>
<dbReference type="AlphaFoldDB" id="A0A2S9XPE4"/>
<protein>
    <submittedName>
        <fullName evidence="2">Uncharacterized protein</fullName>
    </submittedName>
</protein>
<dbReference type="Proteomes" id="UP000237968">
    <property type="component" value="Unassembled WGS sequence"/>
</dbReference>
<proteinExistence type="predicted"/>